<evidence type="ECO:0000256" key="5">
    <source>
        <dbReference type="ARBA" id="ARBA00023004"/>
    </source>
</evidence>
<dbReference type="GO" id="GO:0051213">
    <property type="term" value="F:dioxygenase activity"/>
    <property type="evidence" value="ECO:0007669"/>
    <property type="project" value="UniProtKB-KW"/>
</dbReference>
<organism evidence="8 9">
    <name type="scientific">Armillaria novae-zelandiae</name>
    <dbReference type="NCBI Taxonomy" id="153914"/>
    <lineage>
        <taxon>Eukaryota</taxon>
        <taxon>Fungi</taxon>
        <taxon>Dikarya</taxon>
        <taxon>Basidiomycota</taxon>
        <taxon>Agaricomycotina</taxon>
        <taxon>Agaricomycetes</taxon>
        <taxon>Agaricomycetidae</taxon>
        <taxon>Agaricales</taxon>
        <taxon>Marasmiineae</taxon>
        <taxon>Physalacriaceae</taxon>
        <taxon>Armillaria</taxon>
    </lineage>
</organism>
<reference evidence="8" key="1">
    <citation type="submission" date="2023-06" db="EMBL/GenBank/DDBJ databases">
        <authorList>
            <consortium name="Lawrence Berkeley National Laboratory"/>
            <person name="Ahrendt S."/>
            <person name="Sahu N."/>
            <person name="Indic B."/>
            <person name="Wong-Bajracharya J."/>
            <person name="Merenyi Z."/>
            <person name="Ke H.-M."/>
            <person name="Monk M."/>
            <person name="Kocsube S."/>
            <person name="Drula E."/>
            <person name="Lipzen A."/>
            <person name="Balint B."/>
            <person name="Henrissat B."/>
            <person name="Andreopoulos B."/>
            <person name="Martin F.M."/>
            <person name="Harder C.B."/>
            <person name="Rigling D."/>
            <person name="Ford K.L."/>
            <person name="Foster G.D."/>
            <person name="Pangilinan J."/>
            <person name="Papanicolaou A."/>
            <person name="Barry K."/>
            <person name="LaButti K."/>
            <person name="Viragh M."/>
            <person name="Koriabine M."/>
            <person name="Yan M."/>
            <person name="Riley R."/>
            <person name="Champramary S."/>
            <person name="Plett K.L."/>
            <person name="Tsai I.J."/>
            <person name="Slot J."/>
            <person name="Sipos G."/>
            <person name="Plett J."/>
            <person name="Nagy L.G."/>
            <person name="Grigoriev I.V."/>
        </authorList>
    </citation>
    <scope>NUCLEOTIDE SEQUENCE</scope>
    <source>
        <strain evidence="8">ICMP 16352</strain>
    </source>
</reference>
<keyword evidence="3" id="KW-0223">Dioxygenase</keyword>
<protein>
    <submittedName>
        <fullName evidence="8">Linoleate diol synthase</fullName>
    </submittedName>
</protein>
<accession>A0AA39PR48</accession>
<dbReference type="Pfam" id="PF03098">
    <property type="entry name" value="An_peroxidase"/>
    <property type="match status" value="1"/>
</dbReference>
<dbReference type="PANTHER" id="PTHR11903">
    <property type="entry name" value="PROSTAGLANDIN G/H SYNTHASE"/>
    <property type="match status" value="1"/>
</dbReference>
<feature type="binding site" description="axial binding residue" evidence="6">
    <location>
        <position position="390"/>
    </location>
    <ligand>
        <name>heme b</name>
        <dbReference type="ChEBI" id="CHEBI:60344"/>
    </ligand>
    <ligandPart>
        <name>Fe</name>
        <dbReference type="ChEBI" id="CHEBI:18248"/>
    </ligandPart>
</feature>
<evidence type="ECO:0000256" key="1">
    <source>
        <dbReference type="ARBA" id="ARBA00022617"/>
    </source>
</evidence>
<dbReference type="GO" id="GO:0006979">
    <property type="term" value="P:response to oxidative stress"/>
    <property type="evidence" value="ECO:0007669"/>
    <property type="project" value="InterPro"/>
</dbReference>
<comment type="caution">
    <text evidence="8">The sequence shown here is derived from an EMBL/GenBank/DDBJ whole genome shotgun (WGS) entry which is preliminary data.</text>
</comment>
<dbReference type="GO" id="GO:0020037">
    <property type="term" value="F:heme binding"/>
    <property type="evidence" value="ECO:0007669"/>
    <property type="project" value="InterPro"/>
</dbReference>
<dbReference type="GO" id="GO:0046872">
    <property type="term" value="F:metal ion binding"/>
    <property type="evidence" value="ECO:0007669"/>
    <property type="project" value="UniProtKB-KW"/>
</dbReference>
<name>A0AA39PR48_9AGAR</name>
<feature type="region of interest" description="Disordered" evidence="7">
    <location>
        <begin position="1"/>
        <end position="55"/>
    </location>
</feature>
<dbReference type="SUPFAM" id="SSF48113">
    <property type="entry name" value="Heme-dependent peroxidases"/>
    <property type="match status" value="1"/>
</dbReference>
<keyword evidence="2 6" id="KW-0479">Metal-binding</keyword>
<proteinExistence type="predicted"/>
<dbReference type="GO" id="GO:0006631">
    <property type="term" value="P:fatty acid metabolic process"/>
    <property type="evidence" value="ECO:0007669"/>
    <property type="project" value="UniProtKB-ARBA"/>
</dbReference>
<dbReference type="GO" id="GO:0004601">
    <property type="term" value="F:peroxidase activity"/>
    <property type="evidence" value="ECO:0007669"/>
    <property type="project" value="InterPro"/>
</dbReference>
<dbReference type="Gene3D" id="1.10.640.10">
    <property type="entry name" value="Haem peroxidase domain superfamily, animal type"/>
    <property type="match status" value="1"/>
</dbReference>
<dbReference type="InterPro" id="IPR037120">
    <property type="entry name" value="Haem_peroxidase_sf_animal"/>
</dbReference>
<dbReference type="InterPro" id="IPR010255">
    <property type="entry name" value="Haem_peroxidase_sf"/>
</dbReference>
<dbReference type="PROSITE" id="PS50292">
    <property type="entry name" value="PEROXIDASE_3"/>
    <property type="match status" value="1"/>
</dbReference>
<keyword evidence="5 6" id="KW-0408">Iron</keyword>
<evidence type="ECO:0000256" key="4">
    <source>
        <dbReference type="ARBA" id="ARBA00023002"/>
    </source>
</evidence>
<dbReference type="InterPro" id="IPR050783">
    <property type="entry name" value="Oxylipin_biosynth_metab"/>
</dbReference>
<evidence type="ECO:0000313" key="8">
    <source>
        <dbReference type="EMBL" id="KAK0488988.1"/>
    </source>
</evidence>
<keyword evidence="9" id="KW-1185">Reference proteome</keyword>
<dbReference type="AlphaFoldDB" id="A0AA39PR48"/>
<dbReference type="Proteomes" id="UP001175227">
    <property type="component" value="Unassembled WGS sequence"/>
</dbReference>
<evidence type="ECO:0000256" key="2">
    <source>
        <dbReference type="ARBA" id="ARBA00022723"/>
    </source>
</evidence>
<sequence>MTTPTSAPPRKTSIFRRSRQISSQDVESNGTDAAATNGAQPSVKSDEPASHGTGLPKALTDLLDQIKKGLPGPLDPTTITALLDAVHNTDSLDDRKLLLEHALVFLSRLPPGSLADTLQNKVVSLLYNDLAHPPATYLGNDYKFRKADGSNNNVLTPDMGKAGTPYARSVQQIHPLPRRNMPDSGLIFDTLLKRDGFVKHPGGLSSLMFAFAALVIHTVFRTSHTDISINETSSYVDLAPLYGHNQETQDKVRNRDGYGKLHKDVFAEDRLMLLPPAVCVLLVLFSRNHNYIAQKLYEVNEHGTFVDPSTLSKEDAGKQDEELFQTARLVNCGWFGGVVFSDYFSCILGLIREGSSWSLNPNSESMTMRHSSVEKEMSAASNLTVFTDWHATTSAKDEQWVERLMGDMFEGKPFDEVTVTDFKAVGKKLSAMDPDLTHWTFGNMTRQTDGSFKDEDLAKVLQDATDEPAAAFRARGTPPSMRLHEILGIEQNRRWGVCSLNEFRKFLGLKTYATFLEWNSDPEIAKTAEKLYGNINNLELYVGLQAEEAKPLVDGAGLCPGYTISRAILSDAIALTRGDRFFTRDFTPANLTSWGFADCQRDPNAFGFGSTLGKLFLRTLPQEFGENGNSVYAFFPLMTPESMKVHLTKMGVVDKYDLARPVKKAPGTVAFASTGGSPKYVDRATKILDAKGKGFYIAQDNEKRREAVVRALTEAMGAEDKIAQYFYTQTLSLMSEQSLHLVGSETRVVDVVRDVFKPLTVGWVATEVAGIQLTKGSQHGAYSPAELYDILGDIYEYIFLSVEESKLVNFQQKVQKDVKHLSSHLKSVDKFSIVNLVESAFSSNKSQKKDEKFIKRLAELGIQKDEVNNTVLSILVGASVELSLAMTNMLNICLDNVKSATSEARVREVMRLEPTFHGPSANSSPTVEGQVQEEIFSVSKCIGEPLTVKILSETLRAVLGHPGLSRGPGDCGKLNRFKIDDKHIRYGYLDSDLQVSPWPTSLVVRVRIHSIPDYFQHHNASSINTIQPSDSACYDLPIMSLAYAFSAAPS</sequence>
<dbReference type="InterPro" id="IPR019791">
    <property type="entry name" value="Haem_peroxidase_animal"/>
</dbReference>
<keyword evidence="4" id="KW-0560">Oxidoreductase</keyword>
<evidence type="ECO:0000256" key="7">
    <source>
        <dbReference type="SAM" id="MobiDB-lite"/>
    </source>
</evidence>
<dbReference type="PANTHER" id="PTHR11903:SF37">
    <property type="entry name" value="PSI-PRODUCING OXYGENASE A"/>
    <property type="match status" value="1"/>
</dbReference>
<dbReference type="InterPro" id="IPR034812">
    <property type="entry name" value="Ppo-like_N"/>
</dbReference>
<dbReference type="PRINTS" id="PR00457">
    <property type="entry name" value="ANPEROXIDASE"/>
</dbReference>
<keyword evidence="1 6" id="KW-0349">Heme</keyword>
<gene>
    <name evidence="8" type="ORF">IW261DRAFT_1557485</name>
</gene>
<evidence type="ECO:0000256" key="6">
    <source>
        <dbReference type="PIRSR" id="PIRSR619791-2"/>
    </source>
</evidence>
<dbReference type="EMBL" id="JAUEPR010000002">
    <property type="protein sequence ID" value="KAK0488988.1"/>
    <property type="molecule type" value="Genomic_DNA"/>
</dbReference>
<dbReference type="CDD" id="cd09817">
    <property type="entry name" value="linoleate_diol_synthase_like"/>
    <property type="match status" value="1"/>
</dbReference>
<evidence type="ECO:0000313" key="9">
    <source>
        <dbReference type="Proteomes" id="UP001175227"/>
    </source>
</evidence>
<evidence type="ECO:0000256" key="3">
    <source>
        <dbReference type="ARBA" id="ARBA00022964"/>
    </source>
</evidence>